<comment type="caution">
    <text evidence="3">The sequence shown here is derived from an EMBL/GenBank/DDBJ whole genome shotgun (WGS) entry which is preliminary data.</text>
</comment>
<dbReference type="EMBL" id="JACIIV010000004">
    <property type="protein sequence ID" value="MBB6226529.1"/>
    <property type="molecule type" value="Genomic_DNA"/>
</dbReference>
<dbReference type="InterPro" id="IPR017703">
    <property type="entry name" value="YgfZ/GCV_T_CS"/>
</dbReference>
<reference evidence="3 4" key="1">
    <citation type="submission" date="2020-08" db="EMBL/GenBank/DDBJ databases">
        <title>Genomic Encyclopedia of Type Strains, Phase IV (KMG-IV): sequencing the most valuable type-strain genomes for metagenomic binning, comparative biology and taxonomic classification.</title>
        <authorList>
            <person name="Goeker M."/>
        </authorList>
    </citation>
    <scope>NUCLEOTIDE SEQUENCE [LARGE SCALE GENOMIC DNA]</scope>
    <source>
        <strain evidence="3 4">DSM 102189</strain>
    </source>
</reference>
<keyword evidence="1" id="KW-0809">Transit peptide</keyword>
<dbReference type="RefSeq" id="WP_184195413.1">
    <property type="nucleotide sequence ID" value="NZ_BMOX01000108.1"/>
</dbReference>
<gene>
    <name evidence="3" type="ORF">FHS79_000686</name>
</gene>
<feature type="domain" description="CAF17 C-terminal" evidence="2">
    <location>
        <begin position="200"/>
        <end position="266"/>
    </location>
</feature>
<dbReference type="GO" id="GO:0016226">
    <property type="term" value="P:iron-sulfur cluster assembly"/>
    <property type="evidence" value="ECO:0007669"/>
    <property type="project" value="TreeGrafter"/>
</dbReference>
<accession>A0A841L133</accession>
<protein>
    <recommendedName>
        <fullName evidence="2">CAF17 C-terminal domain-containing protein</fullName>
    </recommendedName>
</protein>
<dbReference type="PANTHER" id="PTHR22602:SF0">
    <property type="entry name" value="TRANSFERASE CAF17, MITOCHONDRIAL-RELATED"/>
    <property type="match status" value="1"/>
</dbReference>
<dbReference type="PANTHER" id="PTHR22602">
    <property type="entry name" value="TRANSFERASE CAF17, MITOCHONDRIAL-RELATED"/>
    <property type="match status" value="1"/>
</dbReference>
<dbReference type="InterPro" id="IPR045179">
    <property type="entry name" value="YgfZ/GcvT"/>
</dbReference>
<name>A0A841L133_9SPHN</name>
<keyword evidence="4" id="KW-1185">Reference proteome</keyword>
<dbReference type="Proteomes" id="UP000538147">
    <property type="component" value="Unassembled WGS sequence"/>
</dbReference>
<dbReference type="InterPro" id="IPR057460">
    <property type="entry name" value="CAF17_C"/>
</dbReference>
<dbReference type="Pfam" id="PF25455">
    <property type="entry name" value="Beta-barrel_CAF17_C"/>
    <property type="match status" value="1"/>
</dbReference>
<sequence length="273" mass="28786">MTILMLQDRAVLRMQGADTMAFLQGLLSNDVALLAASTPLYAGLLSPQGKLLFAVLLFAGDDGAVLIDVAADEAEGLLKRLSMYKLRKAVDIAPAPELAVFASIGTMVPGHTADPRTPALGGRWIAATDTIDTAADSADSQAAWHSHRLQLGIAEAAELGSDELLWLETGADLLNGVSFTKGCYVGQENTARMHHRDKVRRRIVPVQLAGTVDDTTLRDDAGRVVGSLRGTAAGNLALAHLRIEAVDAPILLGPTPVTVLRPDWLQPAFAGAA</sequence>
<proteinExistence type="predicted"/>
<evidence type="ECO:0000313" key="3">
    <source>
        <dbReference type="EMBL" id="MBB6226529.1"/>
    </source>
</evidence>
<dbReference type="Gene3D" id="3.30.1360.120">
    <property type="entry name" value="Probable tRNA modification gtpase trme, domain 1"/>
    <property type="match status" value="2"/>
</dbReference>
<dbReference type="InterPro" id="IPR027266">
    <property type="entry name" value="TrmE/GcvT-like"/>
</dbReference>
<dbReference type="SUPFAM" id="SSF103025">
    <property type="entry name" value="Folate-binding domain"/>
    <property type="match status" value="1"/>
</dbReference>
<evidence type="ECO:0000313" key="4">
    <source>
        <dbReference type="Proteomes" id="UP000538147"/>
    </source>
</evidence>
<organism evidence="3 4">
    <name type="scientific">Polymorphobacter multimanifer</name>
    <dbReference type="NCBI Taxonomy" id="1070431"/>
    <lineage>
        <taxon>Bacteria</taxon>
        <taxon>Pseudomonadati</taxon>
        <taxon>Pseudomonadota</taxon>
        <taxon>Alphaproteobacteria</taxon>
        <taxon>Sphingomonadales</taxon>
        <taxon>Sphingosinicellaceae</taxon>
        <taxon>Polymorphobacter</taxon>
    </lineage>
</organism>
<evidence type="ECO:0000256" key="1">
    <source>
        <dbReference type="ARBA" id="ARBA00022946"/>
    </source>
</evidence>
<evidence type="ECO:0000259" key="2">
    <source>
        <dbReference type="Pfam" id="PF25455"/>
    </source>
</evidence>
<dbReference type="AlphaFoldDB" id="A0A841L133"/>
<dbReference type="NCBIfam" id="TIGR03317">
    <property type="entry name" value="ygfZ_signature"/>
    <property type="match status" value="1"/>
</dbReference>